<dbReference type="OrthoDB" id="2157498at2759"/>
<keyword evidence="1" id="KW-0472">Membrane</keyword>
<dbReference type="KEGG" id="ota:OT_ostta18g00275"/>
<organism evidence="2 3">
    <name type="scientific">Ostreococcus tauri</name>
    <name type="common">Marine green alga</name>
    <dbReference type="NCBI Taxonomy" id="70448"/>
    <lineage>
        <taxon>Eukaryota</taxon>
        <taxon>Viridiplantae</taxon>
        <taxon>Chlorophyta</taxon>
        <taxon>Mamiellophyceae</taxon>
        <taxon>Mamiellales</taxon>
        <taxon>Bathycoccaceae</taxon>
        <taxon>Ostreococcus</taxon>
    </lineage>
</organism>
<keyword evidence="1" id="KW-1133">Transmembrane helix</keyword>
<accession>A0A098E5M8</accession>
<proteinExistence type="predicted"/>
<evidence type="ECO:0000256" key="1">
    <source>
        <dbReference type="SAM" id="Phobius"/>
    </source>
</evidence>
<feature type="transmembrane region" description="Helical" evidence="1">
    <location>
        <begin position="70"/>
        <end position="92"/>
    </location>
</feature>
<name>A0A098E5M8_OSTTA</name>
<gene>
    <name evidence="2" type="ORF">OT_ostta18g00275</name>
</gene>
<comment type="caution">
    <text evidence="2">The sequence shown here is derived from an EMBL/GenBank/DDBJ whole genome shotgun (WGS) entry which is preliminary data.</text>
</comment>
<dbReference type="InParanoid" id="A0A098E5M8"/>
<keyword evidence="1" id="KW-0812">Transmembrane</keyword>
<reference evidence="2 3" key="2">
    <citation type="journal article" date="2014" name="BMC Genomics">
        <title>An improved genome of the model marine alga Ostreococcus tauri unfolds by assessing Illumina de novo assemblies.</title>
        <authorList>
            <person name="Blanc-Mathieu R."/>
            <person name="Verhelst B."/>
            <person name="Derelle E."/>
            <person name="Rombauts S."/>
            <person name="Bouget F.Y."/>
            <person name="Carre I."/>
            <person name="Chateau A."/>
            <person name="Eyre-Walker A."/>
            <person name="Grimsley N."/>
            <person name="Moreau H."/>
            <person name="Piegu B."/>
            <person name="Rivals E."/>
            <person name="Schackwitz W."/>
            <person name="Van de Peer Y."/>
            <person name="Piganeau G."/>
        </authorList>
    </citation>
    <scope>NUCLEOTIDE SEQUENCE [LARGE SCALE GENOMIC DNA]</scope>
    <source>
        <strain evidence="3">OTTH 0595 / CCAP 157/2 / RCC745</strain>
    </source>
</reference>
<protein>
    <submittedName>
        <fullName evidence="2">Unnamed product</fullName>
    </submittedName>
</protein>
<dbReference type="GeneID" id="9838266"/>
<reference evidence="3" key="1">
    <citation type="journal article" date="2006" name="Proc. Natl. Acad. Sci. U.S.A.">
        <title>Genome analysis of the smallest free-living eukaryote Ostreococcus tauri unveils many unique features.</title>
        <authorList>
            <person name="Derelle E."/>
            <person name="Ferraz C."/>
            <person name="Rombauts S."/>
            <person name="Rouze P."/>
            <person name="Worden A.Z."/>
            <person name="Robbens S."/>
            <person name="Partensky F."/>
            <person name="Degroeve S."/>
            <person name="Echeynie S."/>
            <person name="Cooke R."/>
            <person name="Saeys Y."/>
            <person name="Wuyts J."/>
            <person name="Jabbari K."/>
            <person name="Bowler C."/>
            <person name="Panaud O."/>
            <person name="Piegu B."/>
            <person name="Ball S.G."/>
            <person name="Ral J.-P."/>
            <person name="Bouget F.-Y."/>
            <person name="Piganeau G."/>
            <person name="De Baets B."/>
            <person name="Picard A."/>
            <person name="Delseny M."/>
            <person name="Demaille J."/>
            <person name="Van de Peer Y."/>
            <person name="Moreau H."/>
        </authorList>
    </citation>
    <scope>NUCLEOTIDE SEQUENCE [LARGE SCALE GENOMIC DNA]</scope>
    <source>
        <strain evidence="3">OTTH 0595 / CCAP 157/2 / RCC745</strain>
    </source>
</reference>
<dbReference type="EMBL" id="CAID01000018">
    <property type="protein sequence ID" value="CEG00678.1"/>
    <property type="molecule type" value="Genomic_DNA"/>
</dbReference>
<feature type="transmembrane region" description="Helical" evidence="1">
    <location>
        <begin position="26"/>
        <end position="50"/>
    </location>
</feature>
<evidence type="ECO:0000313" key="3">
    <source>
        <dbReference type="Proteomes" id="UP000009170"/>
    </source>
</evidence>
<keyword evidence="3" id="KW-1185">Reference proteome</keyword>
<sequence>MRSTGPSTKRTSSAWNTESELRWRPMVGIVICACACAMHGYLTLAVIGAFTPETYSTGWTGVDNALRDDLARSALPTLIPGTIAFVYFNWLAARFFEHT</sequence>
<dbReference type="AlphaFoldDB" id="A0A098E5M8"/>
<dbReference type="Proteomes" id="UP000009170">
    <property type="component" value="Unassembled WGS sequence"/>
</dbReference>
<evidence type="ECO:0000313" key="2">
    <source>
        <dbReference type="EMBL" id="CEG00678.1"/>
    </source>
</evidence>
<dbReference type="RefSeq" id="XP_003084064.2">
    <property type="nucleotide sequence ID" value="XM_003084016.2"/>
</dbReference>